<evidence type="ECO:0000313" key="1">
    <source>
        <dbReference type="EMBL" id="KAI0037215.1"/>
    </source>
</evidence>
<feature type="non-terminal residue" evidence="1">
    <location>
        <position position="496"/>
    </location>
</feature>
<dbReference type="EMBL" id="MU273465">
    <property type="protein sequence ID" value="KAI0037215.1"/>
    <property type="molecule type" value="Genomic_DNA"/>
</dbReference>
<organism evidence="1 2">
    <name type="scientific">Vararia minispora EC-137</name>
    <dbReference type="NCBI Taxonomy" id="1314806"/>
    <lineage>
        <taxon>Eukaryota</taxon>
        <taxon>Fungi</taxon>
        <taxon>Dikarya</taxon>
        <taxon>Basidiomycota</taxon>
        <taxon>Agaricomycotina</taxon>
        <taxon>Agaricomycetes</taxon>
        <taxon>Russulales</taxon>
        <taxon>Lachnocladiaceae</taxon>
        <taxon>Vararia</taxon>
    </lineage>
</organism>
<reference evidence="1" key="1">
    <citation type="submission" date="2021-02" db="EMBL/GenBank/DDBJ databases">
        <authorList>
            <consortium name="DOE Joint Genome Institute"/>
            <person name="Ahrendt S."/>
            <person name="Looney B.P."/>
            <person name="Miyauchi S."/>
            <person name="Morin E."/>
            <person name="Drula E."/>
            <person name="Courty P.E."/>
            <person name="Chicoki N."/>
            <person name="Fauchery L."/>
            <person name="Kohler A."/>
            <person name="Kuo A."/>
            <person name="Labutti K."/>
            <person name="Pangilinan J."/>
            <person name="Lipzen A."/>
            <person name="Riley R."/>
            <person name="Andreopoulos W."/>
            <person name="He G."/>
            <person name="Johnson J."/>
            <person name="Barry K.W."/>
            <person name="Grigoriev I.V."/>
            <person name="Nagy L."/>
            <person name="Hibbett D."/>
            <person name="Henrissat B."/>
            <person name="Matheny P.B."/>
            <person name="Labbe J."/>
            <person name="Martin F."/>
        </authorList>
    </citation>
    <scope>NUCLEOTIDE SEQUENCE</scope>
    <source>
        <strain evidence="1">EC-137</strain>
    </source>
</reference>
<comment type="caution">
    <text evidence="1">The sequence shown here is derived from an EMBL/GenBank/DDBJ whole genome shotgun (WGS) entry which is preliminary data.</text>
</comment>
<evidence type="ECO:0000313" key="2">
    <source>
        <dbReference type="Proteomes" id="UP000814128"/>
    </source>
</evidence>
<dbReference type="Proteomes" id="UP000814128">
    <property type="component" value="Unassembled WGS sequence"/>
</dbReference>
<proteinExistence type="predicted"/>
<keyword evidence="2" id="KW-1185">Reference proteome</keyword>
<gene>
    <name evidence="1" type="ORF">K488DRAFT_21996</name>
</gene>
<sequence length="496" mass="55146">DTEPYPVLRADNQIVLYDPTSHALSIRRTDPRAELARAHRTSLLCPYCSRPLSDSDDDSDDESHSLGGSAYFDAAIPHERAANYFQLLEVANDTLSRPTTPPLTEPGAQVQLGEEHSEHAPEGAFRKEAMAEGYFKTFFVEEARLGMGANGSVYLCQHVLNGNPLGRFAIKKIAVGQSSAYLLQILREVRLLESLHHPNIVTYHHAWLENAQFSSFGPPVPTLHVLMQWAEGGSLDDYIEMRLGHSSNGDAPSATDGPLDTRSGRIRAFRALQRAAPEEKARLRTRLGLSERERVRTAVHLFSAEEVLGLFRGIVDGLAFLHDKSILHLDLKPANVLLTWDERGLVPRAMLSDFGTSRDMVTTQGARTGNTGTLEYTSPESLPSPPHFRIPPVDSKADMWSLGMVLYKLLFFRLPYRWASDGDAKRDGASEGTAMDSLEREVRAYEGFKATPVLETAFKSRRLSHAYLVLLENLLHITPGMRPSCERVQSAVHRGQ</sequence>
<feature type="non-terminal residue" evidence="1">
    <location>
        <position position="1"/>
    </location>
</feature>
<name>A0ACB8R0A1_9AGAM</name>
<accession>A0ACB8R0A1</accession>
<reference evidence="1" key="2">
    <citation type="journal article" date="2022" name="New Phytol.">
        <title>Evolutionary transition to the ectomycorrhizal habit in the genomes of a hyperdiverse lineage of mushroom-forming fungi.</title>
        <authorList>
            <person name="Looney B."/>
            <person name="Miyauchi S."/>
            <person name="Morin E."/>
            <person name="Drula E."/>
            <person name="Courty P.E."/>
            <person name="Kohler A."/>
            <person name="Kuo A."/>
            <person name="LaButti K."/>
            <person name="Pangilinan J."/>
            <person name="Lipzen A."/>
            <person name="Riley R."/>
            <person name="Andreopoulos W."/>
            <person name="He G."/>
            <person name="Johnson J."/>
            <person name="Nolan M."/>
            <person name="Tritt A."/>
            <person name="Barry K.W."/>
            <person name="Grigoriev I.V."/>
            <person name="Nagy L.G."/>
            <person name="Hibbett D."/>
            <person name="Henrissat B."/>
            <person name="Matheny P.B."/>
            <person name="Labbe J."/>
            <person name="Martin F.M."/>
        </authorList>
    </citation>
    <scope>NUCLEOTIDE SEQUENCE</scope>
    <source>
        <strain evidence="1">EC-137</strain>
    </source>
</reference>
<protein>
    <submittedName>
        <fullName evidence="1">Kinase-like domain-containing protein</fullName>
    </submittedName>
</protein>